<organism evidence="4 5">
    <name type="scientific">Chloropicon roscoffensis</name>
    <dbReference type="NCBI Taxonomy" id="1461544"/>
    <lineage>
        <taxon>Eukaryota</taxon>
        <taxon>Viridiplantae</taxon>
        <taxon>Chlorophyta</taxon>
        <taxon>Chloropicophyceae</taxon>
        <taxon>Chloropicales</taxon>
        <taxon>Chloropicaceae</taxon>
        <taxon>Chloropicon</taxon>
    </lineage>
</organism>
<name>A0AAX4NZN4_9CHLO</name>
<evidence type="ECO:0000256" key="2">
    <source>
        <dbReference type="SAM" id="SignalP"/>
    </source>
</evidence>
<keyword evidence="1" id="KW-1133">Transmembrane helix</keyword>
<dbReference type="PROSITE" id="PS50836">
    <property type="entry name" value="DOMON"/>
    <property type="match status" value="1"/>
</dbReference>
<dbReference type="InterPro" id="IPR045266">
    <property type="entry name" value="DOH_DOMON"/>
</dbReference>
<keyword evidence="2" id="KW-0732">Signal</keyword>
<dbReference type="EMBL" id="CP151501">
    <property type="protein sequence ID" value="WZN59014.1"/>
    <property type="molecule type" value="Genomic_DNA"/>
</dbReference>
<evidence type="ECO:0000259" key="3">
    <source>
        <dbReference type="PROSITE" id="PS50836"/>
    </source>
</evidence>
<feature type="transmembrane region" description="Helical" evidence="1">
    <location>
        <begin position="555"/>
        <end position="576"/>
    </location>
</feature>
<dbReference type="Proteomes" id="UP001472866">
    <property type="component" value="Chromosome 01"/>
</dbReference>
<proteinExistence type="predicted"/>
<dbReference type="AlphaFoldDB" id="A0AAX4NZN4"/>
<accession>A0AAX4NZN4</accession>
<feature type="chain" id="PRO_5043949007" evidence="2">
    <location>
        <begin position="29"/>
        <end position="616"/>
    </location>
</feature>
<evidence type="ECO:0000256" key="1">
    <source>
        <dbReference type="SAM" id="Phobius"/>
    </source>
</evidence>
<evidence type="ECO:0000313" key="5">
    <source>
        <dbReference type="Proteomes" id="UP001472866"/>
    </source>
</evidence>
<sequence length="616" mass="64962">MTLSLGLSLLSAAVVASCLLLFVVDVAGTVTPGETFGCGAGANFAHVSPILCPVAKIRVCWNVTGTDAGKELVLRAEAAVTGYASLGLMDRSFLGPVDLFTVFVDEAGQPRVLDQHIDGFTPWVHTDIENDAQQDLVVVDGAVKAFTDSSDSGHVKGLTYTSVTIRRPMVTGDSTEDRAIESGKEAGFIWMTSKTSKPVEVGDGFNVPSDGYKYPNGNKGTWRVTFDDTESQLTCEYYCQLQQTVCGDSQERESQYTSEEECLERCGKYLRESAWTEGDIQVDHASQTLACRINAAHQAENAPAEDDAMRQELCDTSGPTGNGVCGTQCENFCAHAVPNCGDFSTSAECLAVCEAGFVGSEEPKVVVRDNRYGSASFPFYNTAACRAVHASLAYDFGPSMPSQVRTGVSYRCPLASPTTSTACRNSTKPTCSHYCETVLTSCTGPRSQFGDLDECLEWCSSDSAGLVAGELTDMGGGYTLGCLTYIAASATSDSLCSAAKTGGSICPSTANAVAPAPAPLGDYGANQAGGEVDPYGSTVYGEEARSSTAKKSDDIVVILGAAIGCAGFLAAVALIMNYRSKRRQRISGMGMGGCLGIPQPSLEPQKFVDLSEVKPM</sequence>
<keyword evidence="5" id="KW-1185">Reference proteome</keyword>
<dbReference type="CDD" id="cd09631">
    <property type="entry name" value="DOMON_DOH"/>
    <property type="match status" value="1"/>
</dbReference>
<protein>
    <submittedName>
        <fullName evidence="4">DOMON domain-containing protein</fullName>
    </submittedName>
</protein>
<dbReference type="InterPro" id="IPR005018">
    <property type="entry name" value="DOMON_domain"/>
</dbReference>
<gene>
    <name evidence="4" type="ORF">HKI87_01g05390</name>
</gene>
<feature type="signal peptide" evidence="2">
    <location>
        <begin position="1"/>
        <end position="28"/>
    </location>
</feature>
<reference evidence="4 5" key="1">
    <citation type="submission" date="2024-03" db="EMBL/GenBank/DDBJ databases">
        <title>Complete genome sequence of the green alga Chloropicon roscoffensis RCC1871.</title>
        <authorList>
            <person name="Lemieux C."/>
            <person name="Pombert J.-F."/>
            <person name="Otis C."/>
            <person name="Turmel M."/>
        </authorList>
    </citation>
    <scope>NUCLEOTIDE SEQUENCE [LARGE SCALE GENOMIC DNA]</scope>
    <source>
        <strain evidence="4 5">RCC1871</strain>
    </source>
</reference>
<feature type="domain" description="DOMON" evidence="3">
    <location>
        <begin position="55"/>
        <end position="193"/>
    </location>
</feature>
<keyword evidence="1" id="KW-0472">Membrane</keyword>
<evidence type="ECO:0000313" key="4">
    <source>
        <dbReference type="EMBL" id="WZN59014.1"/>
    </source>
</evidence>
<keyword evidence="1" id="KW-0812">Transmembrane</keyword>